<keyword evidence="2" id="KW-1185">Reference proteome</keyword>
<geneLocation type="plasmid" evidence="1 2">
    <name>pSID</name>
</geneLocation>
<protein>
    <submittedName>
        <fullName evidence="1">Uncharacterized protein</fullName>
    </submittedName>
</protein>
<sequence length="109" mass="12047">MSNEPAVPDLDKALELVSLFCGTEATQVDEKAIRAPMMNPFTRQPIDFRAQYDGSADDEGWVVQFFEDYEAADRGRLGGQRAPELAAAIIGAWAALSGRYLDGVEWLEH</sequence>
<gene>
    <name evidence="1" type="ORF">INP59_26595</name>
</gene>
<accession>A0A7M2XW40</accession>
<dbReference type="AlphaFoldDB" id="A0A7M2XW40"/>
<dbReference type="RefSeq" id="WP_193904213.1">
    <property type="nucleotide sequence ID" value="NZ_CP063453.1"/>
</dbReference>
<dbReference type="Proteomes" id="UP000593818">
    <property type="component" value="Plasmid pSID"/>
</dbReference>
<reference evidence="1 2" key="1">
    <citation type="submission" date="2020-10" db="EMBL/GenBank/DDBJ databases">
        <title>Whole genome sequence of oil-degrading bacteria Rhodococcus pyridinivorans strain 5Ap.</title>
        <authorList>
            <person name="Akhremchuk A.E."/>
            <person name="Valentovich L.N."/>
            <person name="Charniauskaya M.I."/>
            <person name="Bukliarevich H.A."/>
            <person name="Titok M.A."/>
        </authorList>
    </citation>
    <scope>NUCLEOTIDE SEQUENCE [LARGE SCALE GENOMIC DNA]</scope>
    <source>
        <strain evidence="1 2">5Ap</strain>
        <plasmid evidence="1 2">pSID</plasmid>
    </source>
</reference>
<organism evidence="1 2">
    <name type="scientific">Rhodococcus pyridinivorans</name>
    <dbReference type="NCBI Taxonomy" id="103816"/>
    <lineage>
        <taxon>Bacteria</taxon>
        <taxon>Bacillati</taxon>
        <taxon>Actinomycetota</taxon>
        <taxon>Actinomycetes</taxon>
        <taxon>Mycobacteriales</taxon>
        <taxon>Nocardiaceae</taxon>
        <taxon>Rhodococcus</taxon>
    </lineage>
</organism>
<evidence type="ECO:0000313" key="2">
    <source>
        <dbReference type="Proteomes" id="UP000593818"/>
    </source>
</evidence>
<name>A0A7M2XW40_9NOCA</name>
<dbReference type="EMBL" id="CP063453">
    <property type="protein sequence ID" value="QOW01945.1"/>
    <property type="molecule type" value="Genomic_DNA"/>
</dbReference>
<proteinExistence type="predicted"/>
<keyword evidence="1" id="KW-0614">Plasmid</keyword>
<evidence type="ECO:0000313" key="1">
    <source>
        <dbReference type="EMBL" id="QOW01945.1"/>
    </source>
</evidence>